<gene>
    <name evidence="1" type="ORF">SPELUC_LOCUS10380</name>
</gene>
<name>A0ACA9P3M3_9GLOM</name>
<evidence type="ECO:0000313" key="2">
    <source>
        <dbReference type="Proteomes" id="UP000789366"/>
    </source>
</evidence>
<feature type="non-terminal residue" evidence="1">
    <location>
        <position position="1"/>
    </location>
</feature>
<reference evidence="1" key="1">
    <citation type="submission" date="2021-06" db="EMBL/GenBank/DDBJ databases">
        <authorList>
            <person name="Kallberg Y."/>
            <person name="Tangrot J."/>
            <person name="Rosling A."/>
        </authorList>
    </citation>
    <scope>NUCLEOTIDE SEQUENCE</scope>
    <source>
        <strain evidence="1">28 12/20/2015</strain>
    </source>
</reference>
<accession>A0ACA9P3M3</accession>
<keyword evidence="2" id="KW-1185">Reference proteome</keyword>
<evidence type="ECO:0000313" key="1">
    <source>
        <dbReference type="EMBL" id="CAG8685202.1"/>
    </source>
</evidence>
<sequence length="384" mass="44980">LLEEITAYKKKESAFVVCTYDISQYPTMRGNCSTYVDLSRSMFGREFHALLGNLIPNHAPARTCLAHEIDNFFPEIHYVIAIHISSGIADYLSKVNYANWIINDCLKFLDENNCPGISSNRKARDKVTKLYKNAERNFKFKEIVAFFVRMDEKANINIFDAKTNLYGSEVAVQMISDKLTDFQYTTSSLKRNNEEANTRNQKDSTFELLTKESLNTDEDLIIGNFNARESLMNWKWKNNPLRDDFATVSLIMTLDLNPGTNSDFVKSYLSPEVYNKLITHEPTIQERDYNEIKAFIHKMIKVTDFKKSIVEHYLLARNDDEKEILWNYVNLLAHSFERDNDLLNEALSERMYREMFLTPLITNLFQKKFKNMEIYLQDHYIDIK</sequence>
<protein>
    <submittedName>
        <fullName evidence="1">3979_t:CDS:1</fullName>
    </submittedName>
</protein>
<dbReference type="EMBL" id="CAJVPW010019122">
    <property type="protein sequence ID" value="CAG8685202.1"/>
    <property type="molecule type" value="Genomic_DNA"/>
</dbReference>
<organism evidence="1 2">
    <name type="scientific">Cetraspora pellucida</name>
    <dbReference type="NCBI Taxonomy" id="1433469"/>
    <lineage>
        <taxon>Eukaryota</taxon>
        <taxon>Fungi</taxon>
        <taxon>Fungi incertae sedis</taxon>
        <taxon>Mucoromycota</taxon>
        <taxon>Glomeromycotina</taxon>
        <taxon>Glomeromycetes</taxon>
        <taxon>Diversisporales</taxon>
        <taxon>Gigasporaceae</taxon>
        <taxon>Cetraspora</taxon>
    </lineage>
</organism>
<comment type="caution">
    <text evidence="1">The sequence shown here is derived from an EMBL/GenBank/DDBJ whole genome shotgun (WGS) entry which is preliminary data.</text>
</comment>
<proteinExistence type="predicted"/>
<dbReference type="Proteomes" id="UP000789366">
    <property type="component" value="Unassembled WGS sequence"/>
</dbReference>